<dbReference type="AlphaFoldDB" id="A0A1H5TQ70"/>
<evidence type="ECO:0000313" key="1">
    <source>
        <dbReference type="EMBL" id="SEF64934.1"/>
    </source>
</evidence>
<evidence type="ECO:0000313" key="2">
    <source>
        <dbReference type="Proteomes" id="UP000236728"/>
    </source>
</evidence>
<name>A0A1H5TQ70_9BACT</name>
<keyword evidence="2" id="KW-1185">Reference proteome</keyword>
<sequence length="107" mass="11931">MGRNCVFDVNAADRNALIASFHLVYSALLIKTLDGGSHLSACQLFDDMLQLWIELANDVIQCSRPHPGFLQLRERTACFDGLMLATISNQEHPVVSMETSDELVHRS</sequence>
<gene>
    <name evidence="1" type="ORF">SAMN05421819_0698</name>
</gene>
<reference evidence="1 2" key="1">
    <citation type="submission" date="2016-10" db="EMBL/GenBank/DDBJ databases">
        <authorList>
            <person name="de Groot N.N."/>
        </authorList>
    </citation>
    <scope>NUCLEOTIDE SEQUENCE [LARGE SCALE GENOMIC DNA]</scope>
    <source>
        <strain evidence="1 2">DSM 22489</strain>
    </source>
</reference>
<accession>A0A1H5TQ70</accession>
<proteinExistence type="predicted"/>
<protein>
    <submittedName>
        <fullName evidence="1">Uncharacterized protein</fullName>
    </submittedName>
</protein>
<dbReference type="Proteomes" id="UP000236728">
    <property type="component" value="Unassembled WGS sequence"/>
</dbReference>
<organism evidence="1 2">
    <name type="scientific">Bryocella elongata</name>
    <dbReference type="NCBI Taxonomy" id="863522"/>
    <lineage>
        <taxon>Bacteria</taxon>
        <taxon>Pseudomonadati</taxon>
        <taxon>Acidobacteriota</taxon>
        <taxon>Terriglobia</taxon>
        <taxon>Terriglobales</taxon>
        <taxon>Acidobacteriaceae</taxon>
        <taxon>Bryocella</taxon>
    </lineage>
</organism>
<dbReference type="EMBL" id="FNVA01000001">
    <property type="protein sequence ID" value="SEF64934.1"/>
    <property type="molecule type" value="Genomic_DNA"/>
</dbReference>